<name>A0A183AIA8_9TREM</name>
<evidence type="ECO:0000313" key="4">
    <source>
        <dbReference type="Proteomes" id="UP000272942"/>
    </source>
</evidence>
<proteinExistence type="predicted"/>
<keyword evidence="4" id="KW-1185">Reference proteome</keyword>
<evidence type="ECO:0000313" key="3">
    <source>
        <dbReference type="EMBL" id="VDP79070.1"/>
    </source>
</evidence>
<dbReference type="WBParaSite" id="ECPE_0000670601-mRNA-1">
    <property type="protein sequence ID" value="ECPE_0000670601-mRNA-1"/>
    <property type="gene ID" value="ECPE_0000670601"/>
</dbReference>
<reference evidence="3 4" key="2">
    <citation type="submission" date="2018-11" db="EMBL/GenBank/DDBJ databases">
        <authorList>
            <consortium name="Pathogen Informatics"/>
        </authorList>
    </citation>
    <scope>NUCLEOTIDE SEQUENCE [LARGE SCALE GENOMIC DNA]</scope>
    <source>
        <strain evidence="3 4">Egypt</strain>
    </source>
</reference>
<feature type="region of interest" description="Disordered" evidence="2">
    <location>
        <begin position="174"/>
        <end position="206"/>
    </location>
</feature>
<dbReference type="AlphaFoldDB" id="A0A183AIA8"/>
<gene>
    <name evidence="3" type="ORF">ECPE_LOCUS6693</name>
</gene>
<organism evidence="5">
    <name type="scientific">Echinostoma caproni</name>
    <dbReference type="NCBI Taxonomy" id="27848"/>
    <lineage>
        <taxon>Eukaryota</taxon>
        <taxon>Metazoa</taxon>
        <taxon>Spiralia</taxon>
        <taxon>Lophotrochozoa</taxon>
        <taxon>Platyhelminthes</taxon>
        <taxon>Trematoda</taxon>
        <taxon>Digenea</taxon>
        <taxon>Plagiorchiida</taxon>
        <taxon>Echinostomata</taxon>
        <taxon>Echinostomatoidea</taxon>
        <taxon>Echinostomatidae</taxon>
        <taxon>Echinostoma</taxon>
    </lineage>
</organism>
<protein>
    <submittedName>
        <fullName evidence="5">IMD domain-containing protein</fullName>
    </submittedName>
</protein>
<dbReference type="OrthoDB" id="10061327at2759"/>
<evidence type="ECO:0000256" key="1">
    <source>
        <dbReference type="SAM" id="Coils"/>
    </source>
</evidence>
<sequence length="241" mass="26197">MRSGSNINSHGDCGPTGNPNSTSASQTGENVQLNFVQHDLALKRRTMAELERANLRRAVVEERRRFAELITCLKPVLESQTAIFNDVGPIDECIAAISKQVYDPNELSSDTEQAVEEAVNQMSASRERKLSDVRSVMRFGKAGTLSSFDAMSLRRTPGYCSQLSLQSSVSASNSTWTSNNSSAGTAPRPSQQRCPSPINVCPGSDGTESKMYPQSVSVIGRFVSLLLSFYSLLAKRSYVCG</sequence>
<feature type="region of interest" description="Disordered" evidence="2">
    <location>
        <begin position="1"/>
        <end position="26"/>
    </location>
</feature>
<evidence type="ECO:0000313" key="5">
    <source>
        <dbReference type="WBParaSite" id="ECPE_0000670601-mRNA-1"/>
    </source>
</evidence>
<keyword evidence="1" id="KW-0175">Coiled coil</keyword>
<feature type="coiled-coil region" evidence="1">
    <location>
        <begin position="33"/>
        <end position="63"/>
    </location>
</feature>
<dbReference type="InterPro" id="IPR027267">
    <property type="entry name" value="AH/BAR_dom_sf"/>
</dbReference>
<feature type="compositionally biased region" description="Low complexity" evidence="2">
    <location>
        <begin position="174"/>
        <end position="186"/>
    </location>
</feature>
<feature type="compositionally biased region" description="Polar residues" evidence="2">
    <location>
        <begin position="17"/>
        <end position="26"/>
    </location>
</feature>
<accession>A0A183AIA8</accession>
<evidence type="ECO:0000256" key="2">
    <source>
        <dbReference type="SAM" id="MobiDB-lite"/>
    </source>
</evidence>
<dbReference type="Proteomes" id="UP000272942">
    <property type="component" value="Unassembled WGS sequence"/>
</dbReference>
<reference evidence="5" key="1">
    <citation type="submission" date="2016-06" db="UniProtKB">
        <authorList>
            <consortium name="WormBaseParasite"/>
        </authorList>
    </citation>
    <scope>IDENTIFICATION</scope>
</reference>
<dbReference type="Gene3D" id="1.20.1270.60">
    <property type="entry name" value="Arfaptin homology (AH) domain/BAR domain"/>
    <property type="match status" value="1"/>
</dbReference>
<dbReference type="EMBL" id="UZAN01043713">
    <property type="protein sequence ID" value="VDP79070.1"/>
    <property type="molecule type" value="Genomic_DNA"/>
</dbReference>
<dbReference type="SUPFAM" id="SSF103657">
    <property type="entry name" value="BAR/IMD domain-like"/>
    <property type="match status" value="1"/>
</dbReference>